<dbReference type="InterPro" id="IPR011009">
    <property type="entry name" value="Kinase-like_dom_sf"/>
</dbReference>
<accession>A0A1I5I2Y3</accession>
<keyword evidence="5" id="KW-0808">Transferase</keyword>
<dbReference type="PROSITE" id="PS00108">
    <property type="entry name" value="PROTEIN_KINASE_ST"/>
    <property type="match status" value="1"/>
</dbReference>
<keyword evidence="1 3" id="KW-0547">Nucleotide-binding</keyword>
<dbReference type="RefSeq" id="WP_091688025.1">
    <property type="nucleotide sequence ID" value="NZ_BAABFM010000011.1"/>
</dbReference>
<evidence type="ECO:0000256" key="3">
    <source>
        <dbReference type="PROSITE-ProRule" id="PRU10141"/>
    </source>
</evidence>
<feature type="binding site" evidence="3">
    <location>
        <position position="43"/>
    </location>
    <ligand>
        <name>ATP</name>
        <dbReference type="ChEBI" id="CHEBI:30616"/>
    </ligand>
</feature>
<dbReference type="SUPFAM" id="SSF56112">
    <property type="entry name" value="Protein kinase-like (PK-like)"/>
    <property type="match status" value="1"/>
</dbReference>
<evidence type="ECO:0000313" key="6">
    <source>
        <dbReference type="Proteomes" id="UP000198806"/>
    </source>
</evidence>
<feature type="domain" description="Protein kinase" evidence="4">
    <location>
        <begin position="10"/>
        <end position="250"/>
    </location>
</feature>
<dbReference type="Pfam" id="PF00069">
    <property type="entry name" value="Pkinase"/>
    <property type="match status" value="1"/>
</dbReference>
<dbReference type="AlphaFoldDB" id="A0A1I5I2Y3"/>
<protein>
    <submittedName>
        <fullName evidence="5">Serine/threonine protein kinase</fullName>
    </submittedName>
</protein>
<dbReference type="InterPro" id="IPR045269">
    <property type="entry name" value="Atg1-like"/>
</dbReference>
<evidence type="ECO:0000259" key="4">
    <source>
        <dbReference type="PROSITE" id="PS50011"/>
    </source>
</evidence>
<dbReference type="GO" id="GO:0004674">
    <property type="term" value="F:protein serine/threonine kinase activity"/>
    <property type="evidence" value="ECO:0007669"/>
    <property type="project" value="UniProtKB-KW"/>
</dbReference>
<keyword evidence="5" id="KW-0418">Kinase</keyword>
<dbReference type="InterPro" id="IPR008271">
    <property type="entry name" value="Ser/Thr_kinase_AS"/>
</dbReference>
<dbReference type="PROSITE" id="PS00107">
    <property type="entry name" value="PROTEIN_KINASE_ATP"/>
    <property type="match status" value="1"/>
</dbReference>
<dbReference type="PANTHER" id="PTHR24348">
    <property type="entry name" value="SERINE/THREONINE-PROTEIN KINASE UNC-51-RELATED"/>
    <property type="match status" value="1"/>
</dbReference>
<evidence type="ECO:0000256" key="2">
    <source>
        <dbReference type="ARBA" id="ARBA00022840"/>
    </source>
</evidence>
<keyword evidence="5" id="KW-0723">Serine/threonine-protein kinase</keyword>
<dbReference type="PANTHER" id="PTHR24348:SF70">
    <property type="entry name" value="PROTEIN KINASE DOMAIN CONTAINING PROTEIN"/>
    <property type="match status" value="1"/>
</dbReference>
<dbReference type="OrthoDB" id="9788659at2"/>
<keyword evidence="6" id="KW-1185">Reference proteome</keyword>
<dbReference type="SMART" id="SM00220">
    <property type="entry name" value="S_TKc"/>
    <property type="match status" value="1"/>
</dbReference>
<dbReference type="GO" id="GO:0005737">
    <property type="term" value="C:cytoplasm"/>
    <property type="evidence" value="ECO:0007669"/>
    <property type="project" value="TreeGrafter"/>
</dbReference>
<keyword evidence="2 3" id="KW-0067">ATP-binding</keyword>
<dbReference type="EMBL" id="FOWD01000038">
    <property type="protein sequence ID" value="SFO54540.1"/>
    <property type="molecule type" value="Genomic_DNA"/>
</dbReference>
<reference evidence="5 6" key="1">
    <citation type="submission" date="2016-10" db="EMBL/GenBank/DDBJ databases">
        <authorList>
            <person name="de Groot N.N."/>
        </authorList>
    </citation>
    <scope>NUCLEOTIDE SEQUENCE [LARGE SCALE GENOMIC DNA]</scope>
    <source>
        <strain evidence="5 6">DSM 1283</strain>
    </source>
</reference>
<name>A0A1I5I2Y3_9FIRM</name>
<organism evidence="5 6">
    <name type="scientific">Anaerocolumna aminovalerica</name>
    <dbReference type="NCBI Taxonomy" id="1527"/>
    <lineage>
        <taxon>Bacteria</taxon>
        <taxon>Bacillati</taxon>
        <taxon>Bacillota</taxon>
        <taxon>Clostridia</taxon>
        <taxon>Lachnospirales</taxon>
        <taxon>Lachnospiraceae</taxon>
        <taxon>Anaerocolumna</taxon>
    </lineage>
</organism>
<dbReference type="PROSITE" id="PS50011">
    <property type="entry name" value="PROTEIN_KINASE_DOM"/>
    <property type="match status" value="1"/>
</dbReference>
<evidence type="ECO:0000313" key="5">
    <source>
        <dbReference type="EMBL" id="SFO54540.1"/>
    </source>
</evidence>
<sequence>MTNQIWFHKYQIIKVLGHGGTADVFLCLHTKLNTLRAIKRIRKDHILHSQLLNEAHILKNLCHSCIPTIFDFEEDAEYSYIIEEYIEGRSLKVLRNQSEHIPEKTIIEFTIQLCDLLQYLYSTHNPVLHLDLKPDNIIISENQVKLIDFGASSYKNETGKRKYSLGTKGFAAPELYSGHTPDERTDVYGIGTLIYFMVTGKSYNVTEQKRSVKNRLRNCSAPLQGIMKQCLQYYPMLRYSCVFALKKKLLDLHQKNVKVKDESRKSITIAIAGSQERIGTTHLGFLIVNYYSQKSMKALYMEKNNSDHVSSILNRYKQNKIKDGAYIVHNCYMLPGCRVPLPAQLEAYPVKILDYGKLNQDNYEDFLNSDIPLLVCGGKEWELEETEKALKLVCEKKSVRYLFNFVDGSRFREILKYMGKLTCSRIPYEPDPFVGQIGKTLSQFLDQLIE</sequence>
<evidence type="ECO:0000256" key="1">
    <source>
        <dbReference type="ARBA" id="ARBA00022741"/>
    </source>
</evidence>
<dbReference type="CDD" id="cd14014">
    <property type="entry name" value="STKc_PknB_like"/>
    <property type="match status" value="1"/>
</dbReference>
<dbReference type="Gene3D" id="1.10.510.10">
    <property type="entry name" value="Transferase(Phosphotransferase) domain 1"/>
    <property type="match status" value="1"/>
</dbReference>
<proteinExistence type="predicted"/>
<dbReference type="STRING" id="1527.SAMN04489757_1389"/>
<dbReference type="GO" id="GO:0005524">
    <property type="term" value="F:ATP binding"/>
    <property type="evidence" value="ECO:0007669"/>
    <property type="project" value="UniProtKB-UniRule"/>
</dbReference>
<gene>
    <name evidence="5" type="ORF">SAMN04489757_1389</name>
</gene>
<dbReference type="InterPro" id="IPR017441">
    <property type="entry name" value="Protein_kinase_ATP_BS"/>
</dbReference>
<dbReference type="Proteomes" id="UP000198806">
    <property type="component" value="Unassembled WGS sequence"/>
</dbReference>
<dbReference type="InterPro" id="IPR000719">
    <property type="entry name" value="Prot_kinase_dom"/>
</dbReference>